<dbReference type="PANTHER" id="PTHR30576">
    <property type="entry name" value="COLANIC BIOSYNTHESIS UDP-GLUCOSE LIPID CARRIER TRANSFERASE"/>
    <property type="match status" value="1"/>
</dbReference>
<keyword evidence="5" id="KW-1185">Reference proteome</keyword>
<keyword evidence="2" id="KW-0472">Membrane</keyword>
<keyword evidence="2" id="KW-1133">Transmembrane helix</keyword>
<gene>
    <name evidence="4" type="ORF">D5S19_13865</name>
</gene>
<accession>A0A419I4T0</accession>
<dbReference type="GO" id="GO:0016780">
    <property type="term" value="F:phosphotransferase activity, for other substituted phosphate groups"/>
    <property type="evidence" value="ECO:0007669"/>
    <property type="project" value="TreeGrafter"/>
</dbReference>
<dbReference type="InterPro" id="IPR003362">
    <property type="entry name" value="Bact_transf"/>
</dbReference>
<name>A0A419I4T0_9PSEU</name>
<dbReference type="Proteomes" id="UP000285112">
    <property type="component" value="Unassembled WGS sequence"/>
</dbReference>
<dbReference type="AlphaFoldDB" id="A0A419I4T0"/>
<reference evidence="4 5" key="1">
    <citation type="submission" date="2018-09" db="EMBL/GenBank/DDBJ databases">
        <title>YIM PH 21725 draft genome.</title>
        <authorList>
            <person name="Miao C."/>
        </authorList>
    </citation>
    <scope>NUCLEOTIDE SEQUENCE [LARGE SCALE GENOMIC DNA]</scope>
    <source>
        <strain evidence="5">YIM PH21725</strain>
    </source>
</reference>
<sequence>MTHIVADSAKRRGCDIVVAVAALILLLPFLVVIAVGIRLTSPGPAIYRQRRMGRDTHPFTIWKFRTMVANADRIGPAVSGGRDARITTMGRWLRRMRLDELPQLVNLARGDMTLIGPRPEVGKFLGYYTPAERRLFAVRPGILGPGALLFAAEQSRELTAADDPESCYVTHHLHAKLALDLAYLERRGLRADLDLLARTARLLCRPAGVR</sequence>
<organism evidence="4 5">
    <name type="scientific">Amycolatopsis panacis</name>
    <dbReference type="NCBI Taxonomy" id="2340917"/>
    <lineage>
        <taxon>Bacteria</taxon>
        <taxon>Bacillati</taxon>
        <taxon>Actinomycetota</taxon>
        <taxon>Actinomycetes</taxon>
        <taxon>Pseudonocardiales</taxon>
        <taxon>Pseudonocardiaceae</taxon>
        <taxon>Amycolatopsis</taxon>
    </lineage>
</organism>
<keyword evidence="2" id="KW-0812">Transmembrane</keyword>
<feature type="domain" description="Bacterial sugar transferase" evidence="3">
    <location>
        <begin position="12"/>
        <end position="202"/>
    </location>
</feature>
<evidence type="ECO:0000256" key="1">
    <source>
        <dbReference type="ARBA" id="ARBA00006464"/>
    </source>
</evidence>
<dbReference type="RefSeq" id="WP_120023760.1">
    <property type="nucleotide sequence ID" value="NZ_QZFV01000078.1"/>
</dbReference>
<dbReference type="OrthoDB" id="9808602at2"/>
<keyword evidence="4" id="KW-0808">Transferase</keyword>
<feature type="transmembrane region" description="Helical" evidence="2">
    <location>
        <begin position="16"/>
        <end position="41"/>
    </location>
</feature>
<dbReference type="Pfam" id="PF02397">
    <property type="entry name" value="Bac_transf"/>
    <property type="match status" value="1"/>
</dbReference>
<evidence type="ECO:0000259" key="3">
    <source>
        <dbReference type="Pfam" id="PF02397"/>
    </source>
</evidence>
<proteinExistence type="inferred from homology"/>
<comment type="caution">
    <text evidence="4">The sequence shown here is derived from an EMBL/GenBank/DDBJ whole genome shotgun (WGS) entry which is preliminary data.</text>
</comment>
<evidence type="ECO:0000256" key="2">
    <source>
        <dbReference type="SAM" id="Phobius"/>
    </source>
</evidence>
<comment type="similarity">
    <text evidence="1">Belongs to the bacterial sugar transferase family.</text>
</comment>
<protein>
    <submittedName>
        <fullName evidence="4">Sugar transferase</fullName>
    </submittedName>
</protein>
<evidence type="ECO:0000313" key="5">
    <source>
        <dbReference type="Proteomes" id="UP000285112"/>
    </source>
</evidence>
<dbReference type="PANTHER" id="PTHR30576:SF20">
    <property type="entry name" value="QUINOVOSAMINEPHOSPHOTRANSFERAE-RELATED"/>
    <property type="match status" value="1"/>
</dbReference>
<dbReference type="EMBL" id="QZFV01000078">
    <property type="protein sequence ID" value="RJQ85468.1"/>
    <property type="molecule type" value="Genomic_DNA"/>
</dbReference>
<evidence type="ECO:0000313" key="4">
    <source>
        <dbReference type="EMBL" id="RJQ85468.1"/>
    </source>
</evidence>